<evidence type="ECO:0000256" key="2">
    <source>
        <dbReference type="ARBA" id="ARBA00022475"/>
    </source>
</evidence>
<evidence type="ECO:0000313" key="8">
    <source>
        <dbReference type="EMBL" id="MEM5537623.1"/>
    </source>
</evidence>
<evidence type="ECO:0000256" key="1">
    <source>
        <dbReference type="ARBA" id="ARBA00004651"/>
    </source>
</evidence>
<keyword evidence="4 6" id="KW-1133">Transmembrane helix</keyword>
<dbReference type="Proteomes" id="UP001449225">
    <property type="component" value="Unassembled WGS sequence"/>
</dbReference>
<keyword evidence="3 6" id="KW-0812">Transmembrane</keyword>
<feature type="transmembrane region" description="Helical" evidence="6">
    <location>
        <begin position="45"/>
        <end position="65"/>
    </location>
</feature>
<evidence type="ECO:0000256" key="6">
    <source>
        <dbReference type="SAM" id="Phobius"/>
    </source>
</evidence>
<feature type="transmembrane region" description="Helical" evidence="6">
    <location>
        <begin position="401"/>
        <end position="426"/>
    </location>
</feature>
<organism evidence="8 9">
    <name type="scientific">Neptuniibacter pectenicola</name>
    <dbReference type="NCBI Taxonomy" id="1806669"/>
    <lineage>
        <taxon>Bacteria</taxon>
        <taxon>Pseudomonadati</taxon>
        <taxon>Pseudomonadota</taxon>
        <taxon>Gammaproteobacteria</taxon>
        <taxon>Oceanospirillales</taxon>
        <taxon>Oceanospirillaceae</taxon>
        <taxon>Neptuniibacter</taxon>
    </lineage>
</organism>
<comment type="subcellular location">
    <subcellularLocation>
        <location evidence="1">Cell membrane</location>
        <topology evidence="1">Multi-pass membrane protein</topology>
    </subcellularLocation>
</comment>
<accession>A0ABU9TV82</accession>
<dbReference type="Gene3D" id="3.60.15.10">
    <property type="entry name" value="Ribonuclease Z/Hydroxyacylglutathione hydrolase-like"/>
    <property type="match status" value="1"/>
</dbReference>
<evidence type="ECO:0000259" key="7">
    <source>
        <dbReference type="SMART" id="SM00849"/>
    </source>
</evidence>
<evidence type="ECO:0000313" key="9">
    <source>
        <dbReference type="Proteomes" id="UP001449225"/>
    </source>
</evidence>
<sequence>MRSRMIAIAVGFLCAAWLPQVIPVWGCICIALLTLVFAFYRRSTYNGVLLCFIAALLYASCWGSWQLSHKLPDQLLRSDWIVTGTLVDLPDSEAGVIRFNFKVDSMALHRLPNGSHNSPEIQKLLSDLNVRLLKLSWYKPTNNLIPGQYLKLAVRIKPPHGLVNPSGFDYERWLLINKIDATGYVREVIDKETDIDGGIAGLRHAMNQRIEQRYSESRDMALVQALTTGYKANFSQDDWELLRQSGTVHLAVISGLHIGFVALIGWWFGRVLSVLSPRFYGLPYCLSVLFAGIYMQVAGAEIPTQRAFIMVFVFMLSGLLKWYIDIWQRWWLALVCVLIFTPLAVLEVGFWLSFCAVALLIWFSQQPIRWYGVIKIQFLLLLGMLPLYLHFFSAISLVAPLVNIIAIPLLSILIVVIAINLAVSFFSISFFDGVERNFVDLFWTLVDLSAAQEWSYLTLDPPPLAVIVVAAIGALILLLPSGSLPKYMAVFFFLPLLGDQMRGDDLDTSPVPETSRLSAIVFDIGQGLSVVVEVGTYRLLYDTGPAYLSGSTAFERAVLPYLTQARIKQLEHMVLSHDDNDHVGGFSAVKKAVHIEQIFSSFDLSGEYDQPCKRGVKWRVGGVEFEFLSGSTGQNDNNRSCVLLVSDGGCSLLLPGDIGKSVEASIVKRHQALKVNGPVTWLVASHHGSRSSSSELWLAATSPENIIFSAGYANAFNHPHPEVVKRAKAYGAQVYTTAKTGAVFLKSDAEGECTTTTMRQDEKRFWR</sequence>
<feature type="domain" description="Metallo-beta-lactamase" evidence="7">
    <location>
        <begin position="526"/>
        <end position="686"/>
    </location>
</feature>
<dbReference type="Pfam" id="PF00753">
    <property type="entry name" value="Lactamase_B"/>
    <property type="match status" value="1"/>
</dbReference>
<dbReference type="InterPro" id="IPR025405">
    <property type="entry name" value="DUF4131"/>
</dbReference>
<dbReference type="SMART" id="SM00849">
    <property type="entry name" value="Lactamase_B"/>
    <property type="match status" value="1"/>
</dbReference>
<dbReference type="PANTHER" id="PTHR30619">
    <property type="entry name" value="DNA INTERNALIZATION/COMPETENCE PROTEIN COMEC/REC2"/>
    <property type="match status" value="1"/>
</dbReference>
<keyword evidence="9" id="KW-1185">Reference proteome</keyword>
<proteinExistence type="predicted"/>
<dbReference type="Pfam" id="PF13567">
    <property type="entry name" value="DUF4131"/>
    <property type="match status" value="1"/>
</dbReference>
<dbReference type="NCBIfam" id="TIGR00360">
    <property type="entry name" value="ComEC_N-term"/>
    <property type="match status" value="1"/>
</dbReference>
<evidence type="ECO:0000256" key="4">
    <source>
        <dbReference type="ARBA" id="ARBA00022989"/>
    </source>
</evidence>
<feature type="transmembrane region" description="Helical" evidence="6">
    <location>
        <begin position="370"/>
        <end position="389"/>
    </location>
</feature>
<dbReference type="InterPro" id="IPR001279">
    <property type="entry name" value="Metallo-B-lactamas"/>
</dbReference>
<comment type="caution">
    <text evidence="8">The sequence shown here is derived from an EMBL/GenBank/DDBJ whole genome shotgun (WGS) entry which is preliminary data.</text>
</comment>
<feature type="transmembrane region" description="Helical" evidence="6">
    <location>
        <begin position="463"/>
        <end position="479"/>
    </location>
</feature>
<feature type="transmembrane region" description="Helical" evidence="6">
    <location>
        <begin position="281"/>
        <end position="300"/>
    </location>
</feature>
<dbReference type="InterPro" id="IPR004797">
    <property type="entry name" value="Competence_ComEC/Rec2"/>
</dbReference>
<evidence type="ECO:0000256" key="5">
    <source>
        <dbReference type="ARBA" id="ARBA00023136"/>
    </source>
</evidence>
<dbReference type="RefSeq" id="WP_342854900.1">
    <property type="nucleotide sequence ID" value="NZ_JBBMRA010000017.1"/>
</dbReference>
<dbReference type="InterPro" id="IPR052159">
    <property type="entry name" value="Competence_DNA_uptake"/>
</dbReference>
<dbReference type="SUPFAM" id="SSF56281">
    <property type="entry name" value="Metallo-hydrolase/oxidoreductase"/>
    <property type="match status" value="1"/>
</dbReference>
<keyword evidence="2" id="KW-1003">Cell membrane</keyword>
<feature type="transmembrane region" description="Helical" evidence="6">
    <location>
        <begin position="330"/>
        <end position="363"/>
    </location>
</feature>
<dbReference type="CDD" id="cd07731">
    <property type="entry name" value="ComA-like_MBL-fold"/>
    <property type="match status" value="1"/>
</dbReference>
<feature type="transmembrane region" description="Helical" evidence="6">
    <location>
        <begin position="248"/>
        <end position="269"/>
    </location>
</feature>
<reference evidence="8 9" key="1">
    <citation type="submission" date="2024-03" db="EMBL/GenBank/DDBJ databases">
        <title>Community enrichment and isolation of bacterial strains for fucoidan degradation.</title>
        <authorList>
            <person name="Sichert A."/>
        </authorList>
    </citation>
    <scope>NUCLEOTIDE SEQUENCE [LARGE SCALE GENOMIC DNA]</scope>
    <source>
        <strain evidence="8 9">AS76</strain>
    </source>
</reference>
<dbReference type="InterPro" id="IPR004477">
    <property type="entry name" value="ComEC_N"/>
</dbReference>
<dbReference type="NCBIfam" id="TIGR00361">
    <property type="entry name" value="ComEC_Rec2"/>
    <property type="match status" value="1"/>
</dbReference>
<gene>
    <name evidence="8" type="ORF">WNY58_14635</name>
</gene>
<evidence type="ECO:0000256" key="3">
    <source>
        <dbReference type="ARBA" id="ARBA00022692"/>
    </source>
</evidence>
<dbReference type="InterPro" id="IPR035681">
    <property type="entry name" value="ComA-like_MBL"/>
</dbReference>
<dbReference type="PANTHER" id="PTHR30619:SF1">
    <property type="entry name" value="RECOMBINATION PROTEIN 2"/>
    <property type="match status" value="1"/>
</dbReference>
<dbReference type="Pfam" id="PF03772">
    <property type="entry name" value="Competence"/>
    <property type="match status" value="1"/>
</dbReference>
<dbReference type="EMBL" id="JBBMRA010000017">
    <property type="protein sequence ID" value="MEM5537623.1"/>
    <property type="molecule type" value="Genomic_DNA"/>
</dbReference>
<feature type="transmembrane region" description="Helical" evidence="6">
    <location>
        <begin position="307"/>
        <end position="324"/>
    </location>
</feature>
<keyword evidence="5 6" id="KW-0472">Membrane</keyword>
<dbReference type="InterPro" id="IPR036866">
    <property type="entry name" value="RibonucZ/Hydroxyglut_hydro"/>
</dbReference>
<protein>
    <submittedName>
        <fullName evidence="8">DNA internalization-related competence protein ComEC/Rec2</fullName>
    </submittedName>
</protein>
<name>A0ABU9TV82_9GAMM</name>